<dbReference type="Proteomes" id="UP000002287">
    <property type="component" value="Chromosome 1"/>
</dbReference>
<name>A4JA98_BURVG</name>
<dbReference type="AlphaFoldDB" id="A4JA98"/>
<accession>A4JA98</accession>
<evidence type="ECO:0000313" key="1">
    <source>
        <dbReference type="EMBL" id="ABO53201.1"/>
    </source>
</evidence>
<evidence type="ECO:0000313" key="2">
    <source>
        <dbReference type="Proteomes" id="UP000002287"/>
    </source>
</evidence>
<dbReference type="KEGG" id="bvi:Bcep1808_0178"/>
<dbReference type="EMBL" id="CP000614">
    <property type="protein sequence ID" value="ABO53201.1"/>
    <property type="molecule type" value="Genomic_DNA"/>
</dbReference>
<sequence>MKEAHRRDAVAPCRLAAACTIEIIGGFNFPADTMSLSSTQIGAIGENLLVNAVMRGSNGRLTPFQPLADDDGIDCLFWDKATGQSVAIQLKCRTVTLYKPGTKVRGNQAHFEVRKTTFSEARRAYLVAGLCNEELTGFLVMWLIPMATLPELARNGASKWVIRPNKSDGSADRFAPYRCSSADELVQRIIDICETHENVAALSFS</sequence>
<evidence type="ECO:0008006" key="3">
    <source>
        <dbReference type="Google" id="ProtNLM"/>
    </source>
</evidence>
<gene>
    <name evidence="1" type="ordered locus">Bcep1808_0178</name>
</gene>
<organism evidence="1 2">
    <name type="scientific">Burkholderia vietnamiensis (strain G4 / LMG 22486)</name>
    <name type="common">Burkholderia cepacia (strain R1808)</name>
    <dbReference type="NCBI Taxonomy" id="269482"/>
    <lineage>
        <taxon>Bacteria</taxon>
        <taxon>Pseudomonadati</taxon>
        <taxon>Pseudomonadota</taxon>
        <taxon>Betaproteobacteria</taxon>
        <taxon>Burkholderiales</taxon>
        <taxon>Burkholderiaceae</taxon>
        <taxon>Burkholderia</taxon>
        <taxon>Burkholderia cepacia complex</taxon>
    </lineage>
</organism>
<reference evidence="2" key="1">
    <citation type="submission" date="2007-03" db="EMBL/GenBank/DDBJ databases">
        <title>Complete sequence of chromosome 1 of Burkholderia vietnamiensis G4.</title>
        <authorList>
            <consortium name="US DOE Joint Genome Institute"/>
            <person name="Copeland A."/>
            <person name="Lucas S."/>
            <person name="Lapidus A."/>
            <person name="Barry K."/>
            <person name="Detter J.C."/>
            <person name="Glavina del Rio T."/>
            <person name="Hammon N."/>
            <person name="Israni S."/>
            <person name="Dalin E."/>
            <person name="Tice H."/>
            <person name="Pitluck S."/>
            <person name="Chain P."/>
            <person name="Malfatti S."/>
            <person name="Shin M."/>
            <person name="Vergez L."/>
            <person name="Schmutz J."/>
            <person name="Larimer F."/>
            <person name="Land M."/>
            <person name="Hauser L."/>
            <person name="Kyrpides N."/>
            <person name="Tiedje J."/>
            <person name="Richardson P."/>
        </authorList>
    </citation>
    <scope>NUCLEOTIDE SEQUENCE [LARGE SCALE GENOMIC DNA]</scope>
    <source>
        <strain evidence="2">G4 / LMG 22486</strain>
    </source>
</reference>
<dbReference type="HOGENOM" id="CLU_1507896_0_0_4"/>
<proteinExistence type="predicted"/>
<protein>
    <recommendedName>
        <fullName evidence="3">DUF4365 domain-containing protein</fullName>
    </recommendedName>
</protein>